<protein>
    <submittedName>
        <fullName evidence="1">Uncharacterized protein</fullName>
    </submittedName>
</protein>
<dbReference type="Proteomes" id="UP000308600">
    <property type="component" value="Unassembled WGS sequence"/>
</dbReference>
<accession>A0ACD2ZXV0</accession>
<reference evidence="1 2" key="1">
    <citation type="journal article" date="2019" name="Nat. Ecol. Evol.">
        <title>Megaphylogeny resolves global patterns of mushroom evolution.</title>
        <authorList>
            <person name="Varga T."/>
            <person name="Krizsan K."/>
            <person name="Foldi C."/>
            <person name="Dima B."/>
            <person name="Sanchez-Garcia M."/>
            <person name="Sanchez-Ramirez S."/>
            <person name="Szollosi G.J."/>
            <person name="Szarkandi J.G."/>
            <person name="Papp V."/>
            <person name="Albert L."/>
            <person name="Andreopoulos W."/>
            <person name="Angelini C."/>
            <person name="Antonin V."/>
            <person name="Barry K.W."/>
            <person name="Bougher N.L."/>
            <person name="Buchanan P."/>
            <person name="Buyck B."/>
            <person name="Bense V."/>
            <person name="Catcheside P."/>
            <person name="Chovatia M."/>
            <person name="Cooper J."/>
            <person name="Damon W."/>
            <person name="Desjardin D."/>
            <person name="Finy P."/>
            <person name="Geml J."/>
            <person name="Haridas S."/>
            <person name="Hughes K."/>
            <person name="Justo A."/>
            <person name="Karasinski D."/>
            <person name="Kautmanova I."/>
            <person name="Kiss B."/>
            <person name="Kocsube S."/>
            <person name="Kotiranta H."/>
            <person name="LaButti K.M."/>
            <person name="Lechner B.E."/>
            <person name="Liimatainen K."/>
            <person name="Lipzen A."/>
            <person name="Lukacs Z."/>
            <person name="Mihaltcheva S."/>
            <person name="Morgado L.N."/>
            <person name="Niskanen T."/>
            <person name="Noordeloos M.E."/>
            <person name="Ohm R.A."/>
            <person name="Ortiz-Santana B."/>
            <person name="Ovrebo C."/>
            <person name="Racz N."/>
            <person name="Riley R."/>
            <person name="Savchenko A."/>
            <person name="Shiryaev A."/>
            <person name="Soop K."/>
            <person name="Spirin V."/>
            <person name="Szebenyi C."/>
            <person name="Tomsovsky M."/>
            <person name="Tulloss R.E."/>
            <person name="Uehling J."/>
            <person name="Grigoriev I.V."/>
            <person name="Vagvolgyi C."/>
            <person name="Papp T."/>
            <person name="Martin F.M."/>
            <person name="Miettinen O."/>
            <person name="Hibbett D.S."/>
            <person name="Nagy L.G."/>
        </authorList>
    </citation>
    <scope>NUCLEOTIDE SEQUENCE [LARGE SCALE GENOMIC DNA]</scope>
    <source>
        <strain evidence="1 2">NL-1719</strain>
    </source>
</reference>
<proteinExistence type="predicted"/>
<organism evidence="1 2">
    <name type="scientific">Pluteus cervinus</name>
    <dbReference type="NCBI Taxonomy" id="181527"/>
    <lineage>
        <taxon>Eukaryota</taxon>
        <taxon>Fungi</taxon>
        <taxon>Dikarya</taxon>
        <taxon>Basidiomycota</taxon>
        <taxon>Agaricomycotina</taxon>
        <taxon>Agaricomycetes</taxon>
        <taxon>Agaricomycetidae</taxon>
        <taxon>Agaricales</taxon>
        <taxon>Pluteineae</taxon>
        <taxon>Pluteaceae</taxon>
        <taxon>Pluteus</taxon>
    </lineage>
</organism>
<name>A0ACD2ZXV0_9AGAR</name>
<dbReference type="EMBL" id="ML209513">
    <property type="protein sequence ID" value="TFK58247.1"/>
    <property type="molecule type" value="Genomic_DNA"/>
</dbReference>
<evidence type="ECO:0000313" key="2">
    <source>
        <dbReference type="Proteomes" id="UP000308600"/>
    </source>
</evidence>
<keyword evidence="2" id="KW-1185">Reference proteome</keyword>
<evidence type="ECO:0000313" key="1">
    <source>
        <dbReference type="EMBL" id="TFK58247.1"/>
    </source>
</evidence>
<gene>
    <name evidence="1" type="ORF">BDN72DRAFT_906926</name>
</gene>
<sequence>MPELMERILAFLSPFDIFHFKQVCQWFRTLGNTFYRHAYNIERILGAFFPNVIASFLSTQKETGAIISGSIALRFFDRLDLRNNDDLDIFIRQGREGPMVEWLLSIGYQAVKTSDKDKIEEDLEDVDDITPPNHDYTLDVIRHERFHHPAQNKDVEIVLSDCSPLVTILRFNLTCTMNFLTHNKAYSLYPHLTFHDYQAIYFPSDYTDGEQDFVRKYESLGWSMVNYRTDVLCNCVSEKPRHLGDRDCWVILLGDPAESSQLIHGPTSLFDWNSWKLRWSDIPFLQFTRLSSPRLKKDYTVHLNFSETVNLADTMRRKKEVFLLQTCVPLLTSTTDETSYGYIYTKHCDLLSRFPD</sequence>